<accession>A0A5B9D765</accession>
<reference evidence="1 2" key="2">
    <citation type="journal article" date="2024" name="Int. J. Syst. Evol. Microbiol.">
        <title>Promethearchaeum syntrophicum gen. nov., sp. nov., an anaerobic, obligately syntrophic archaeon, the first isolate of the lineage 'Asgard' archaea, and proposal of the new archaeal phylum Promethearchaeota phyl. nov. and kingdom Promethearchaeati regn. nov.</title>
        <authorList>
            <person name="Imachi H."/>
            <person name="Nobu M.K."/>
            <person name="Kato S."/>
            <person name="Takaki Y."/>
            <person name="Miyazaki M."/>
            <person name="Miyata M."/>
            <person name="Ogawara M."/>
            <person name="Saito Y."/>
            <person name="Sakai S."/>
            <person name="Tahara Y.O."/>
            <person name="Takano Y."/>
            <person name="Tasumi E."/>
            <person name="Uematsu K."/>
            <person name="Yoshimura T."/>
            <person name="Itoh T."/>
            <person name="Ohkuma M."/>
            <person name="Takai K."/>
        </authorList>
    </citation>
    <scope>NUCLEOTIDE SEQUENCE [LARGE SCALE GENOMIC DNA]</scope>
    <source>
        <strain evidence="1 2">MK-D1</strain>
    </source>
</reference>
<dbReference type="Gene3D" id="3.40.30.10">
    <property type="entry name" value="Glutaredoxin"/>
    <property type="match status" value="1"/>
</dbReference>
<dbReference type="InterPro" id="IPR036249">
    <property type="entry name" value="Thioredoxin-like_sf"/>
</dbReference>
<dbReference type="SUPFAM" id="SSF52833">
    <property type="entry name" value="Thioredoxin-like"/>
    <property type="match status" value="1"/>
</dbReference>
<proteinExistence type="predicted"/>
<organism evidence="1 2">
    <name type="scientific">Promethearchaeum syntrophicum</name>
    <dbReference type="NCBI Taxonomy" id="2594042"/>
    <lineage>
        <taxon>Archaea</taxon>
        <taxon>Promethearchaeati</taxon>
        <taxon>Promethearchaeota</taxon>
        <taxon>Promethearchaeia</taxon>
        <taxon>Promethearchaeales</taxon>
        <taxon>Promethearchaeaceae</taxon>
        <taxon>Promethearchaeum</taxon>
    </lineage>
</organism>
<evidence type="ECO:0000313" key="1">
    <source>
        <dbReference type="EMBL" id="QEE14989.2"/>
    </source>
</evidence>
<evidence type="ECO:0000313" key="2">
    <source>
        <dbReference type="Proteomes" id="UP000321408"/>
    </source>
</evidence>
<dbReference type="EMBL" id="CP042905">
    <property type="protein sequence ID" value="QEE14989.2"/>
    <property type="molecule type" value="Genomic_DNA"/>
</dbReference>
<protein>
    <submittedName>
        <fullName evidence="1">Glutaredoxin domain-containing protein</fullName>
    </submittedName>
</protein>
<sequence>MDINLESLNWVIENKEKLEEQNVTIYYFSLTTCPHCKKGIKWLLERKVGFKWLYLDKLPLAMKNSLKKWIQAKYDLPTRMGTPFVIFRKNQKEFISNGYDPSYWASKI</sequence>
<dbReference type="AlphaFoldDB" id="A0A5B9D765"/>
<dbReference type="Proteomes" id="UP000321408">
    <property type="component" value="Chromosome"/>
</dbReference>
<gene>
    <name evidence="1" type="ORF">DSAG12_00812</name>
</gene>
<name>A0A5B9D765_9ARCH</name>
<dbReference type="KEGG" id="psyt:DSAG12_00812"/>
<reference evidence="1 2" key="1">
    <citation type="journal article" date="2020" name="Nature">
        <title>Isolation of an archaeon at the prokaryote-eukaryote interface.</title>
        <authorList>
            <person name="Imachi H."/>
            <person name="Nobu M.K."/>
            <person name="Nakahara N."/>
            <person name="Morono Y."/>
            <person name="Ogawara M."/>
            <person name="Takaki Y."/>
            <person name="Takano Y."/>
            <person name="Uematsu K."/>
            <person name="Ikuta T."/>
            <person name="Ito M."/>
            <person name="Matsui Y."/>
            <person name="Miyazaki M."/>
            <person name="Murata K."/>
            <person name="Saito Y."/>
            <person name="Sakai S."/>
            <person name="Song C."/>
            <person name="Tasumi E."/>
            <person name="Yamanaka Y."/>
            <person name="Yamaguchi T."/>
            <person name="Kamagata Y."/>
            <person name="Tamaki H."/>
            <person name="Takai K."/>
        </authorList>
    </citation>
    <scope>NUCLEOTIDE SEQUENCE [LARGE SCALE GENOMIC DNA]</scope>
    <source>
        <strain evidence="1 2">MK-D1</strain>
    </source>
</reference>
<keyword evidence="2" id="KW-1185">Reference proteome</keyword>